<dbReference type="GO" id="GO:0006826">
    <property type="term" value="P:iron ion transport"/>
    <property type="evidence" value="ECO:0007669"/>
    <property type="project" value="UniProtKB-KW"/>
</dbReference>
<dbReference type="InterPro" id="IPR000531">
    <property type="entry name" value="Beta-barrel_TonB"/>
</dbReference>
<dbReference type="STRING" id="439228.SAMN06295920_107255"/>
<dbReference type="CDD" id="cd01347">
    <property type="entry name" value="ligand_gated_channel"/>
    <property type="match status" value="1"/>
</dbReference>
<dbReference type="AlphaFoldDB" id="A0A1T5EW35"/>
<accession>A0A1T5EW35</accession>
<evidence type="ECO:0000256" key="12">
    <source>
        <dbReference type="RuleBase" id="RU003357"/>
    </source>
</evidence>
<feature type="signal peptide" evidence="13">
    <location>
        <begin position="1"/>
        <end position="24"/>
    </location>
</feature>
<dbReference type="EMBL" id="FUYM01000007">
    <property type="protein sequence ID" value="SKB87920.1"/>
    <property type="molecule type" value="Genomic_DNA"/>
</dbReference>
<dbReference type="Gene3D" id="2.40.170.20">
    <property type="entry name" value="TonB-dependent receptor, beta-barrel domain"/>
    <property type="match status" value="1"/>
</dbReference>
<dbReference type="Pfam" id="PF07715">
    <property type="entry name" value="Plug"/>
    <property type="match status" value="1"/>
</dbReference>
<dbReference type="PANTHER" id="PTHR32552">
    <property type="entry name" value="FERRICHROME IRON RECEPTOR-RELATED"/>
    <property type="match status" value="1"/>
</dbReference>
<keyword evidence="9 11" id="KW-0472">Membrane</keyword>
<dbReference type="InterPro" id="IPR012910">
    <property type="entry name" value="Plug_dom"/>
</dbReference>
<protein>
    <submittedName>
        <fullName evidence="16">Iron complex outermembrane recepter protein</fullName>
    </submittedName>
</protein>
<evidence type="ECO:0000313" key="16">
    <source>
        <dbReference type="EMBL" id="SKB87920.1"/>
    </source>
</evidence>
<feature type="domain" description="TonB-dependent receptor-like beta-barrel" evidence="14">
    <location>
        <begin position="279"/>
        <end position="706"/>
    </location>
</feature>
<dbReference type="PANTHER" id="PTHR32552:SF81">
    <property type="entry name" value="TONB-DEPENDENT OUTER MEMBRANE RECEPTOR"/>
    <property type="match status" value="1"/>
</dbReference>
<evidence type="ECO:0000256" key="7">
    <source>
        <dbReference type="ARBA" id="ARBA00023065"/>
    </source>
</evidence>
<dbReference type="Pfam" id="PF00593">
    <property type="entry name" value="TonB_dep_Rec_b-barrel"/>
    <property type="match status" value="1"/>
</dbReference>
<evidence type="ECO:0000259" key="14">
    <source>
        <dbReference type="Pfam" id="PF00593"/>
    </source>
</evidence>
<organism evidence="16 17">
    <name type="scientific">Rhizorhabdus histidinilytica</name>
    <dbReference type="NCBI Taxonomy" id="439228"/>
    <lineage>
        <taxon>Bacteria</taxon>
        <taxon>Pseudomonadati</taxon>
        <taxon>Pseudomonadota</taxon>
        <taxon>Alphaproteobacteria</taxon>
        <taxon>Sphingomonadales</taxon>
        <taxon>Sphingomonadaceae</taxon>
        <taxon>Rhizorhabdus</taxon>
    </lineage>
</organism>
<keyword evidence="17" id="KW-1185">Reference proteome</keyword>
<feature type="chain" id="PRO_5010552301" evidence="13">
    <location>
        <begin position="25"/>
        <end position="740"/>
    </location>
</feature>
<name>A0A1T5EW35_9SPHN</name>
<keyword evidence="8 12" id="KW-0798">TonB box</keyword>
<dbReference type="InterPro" id="IPR036942">
    <property type="entry name" value="Beta-barrel_TonB_sf"/>
</dbReference>
<keyword evidence="3 11" id="KW-1134">Transmembrane beta strand</keyword>
<evidence type="ECO:0000256" key="2">
    <source>
        <dbReference type="ARBA" id="ARBA00022448"/>
    </source>
</evidence>
<dbReference type="SUPFAM" id="SSF56935">
    <property type="entry name" value="Porins"/>
    <property type="match status" value="1"/>
</dbReference>
<dbReference type="InterPro" id="IPR039426">
    <property type="entry name" value="TonB-dep_rcpt-like"/>
</dbReference>
<dbReference type="GO" id="GO:0009279">
    <property type="term" value="C:cell outer membrane"/>
    <property type="evidence" value="ECO:0007669"/>
    <property type="project" value="UniProtKB-SubCell"/>
</dbReference>
<keyword evidence="10 11" id="KW-0998">Cell outer membrane</keyword>
<gene>
    <name evidence="16" type="ORF">SAMN06295920_107255</name>
</gene>
<evidence type="ECO:0000259" key="15">
    <source>
        <dbReference type="Pfam" id="PF07715"/>
    </source>
</evidence>
<evidence type="ECO:0000256" key="9">
    <source>
        <dbReference type="ARBA" id="ARBA00023136"/>
    </source>
</evidence>
<dbReference type="RefSeq" id="WP_139385125.1">
    <property type="nucleotide sequence ID" value="NZ_FUYM01000007.1"/>
</dbReference>
<sequence>MKTRMLKLGAATAAMILAWAGAQAQAPAEAQGDAGGQAIQDIVVTATRTGATQLQRTPIAISAFSAEQLDASGIVNVKDLVSATPNLSVGQATASAQIYIRGIGSNNVFIGSDPDVTVQSDGVYIARAFGQFLDFVDVDRIEVLRGPQGTLYGRNAVGGTINIISRKPSDSFEGRAQLSAGTDDLVQAQAYLSGPIVPGVLQASIAGNILRRDGFVENIAPGGKDVGNARREGVRGQLRFAPSATVEAITRFDWNGSFERMDAYSHLLAPVAAAPLATSLIGDYSRTALDSPQNSRTRIWGISQEINVELSDVLTLKSLTAYRRSAYRVNVDIDGTELRGTYGFQADRSKQFSQELNLGIDLPRFEGVLGAYYFREWQRSTLRNTTPPSAVTAPARATETTVNPVARVRSQALFGQGTYHLTDALGLTLGLRYTQDRRGIDQRLMRVPFDPALPTIGFAASPPPRNYHAWTPRVSVDWQAARDVMLYASVTRGYKSGGTNFSATNLAALTFDPETIWSYEAGLKSDWFDRRLRVNLTGFYYDYSDLQIQSLLAPGVVAIGNAASARVKGLELETIARPADGLTFTFNYALLDSEYRHFPNAAVPSQLRPYVQGSPRYDAATNTFDATGNRLTAAPRSSLSASAQYEHALGSGTVFVRGEYYWQSRAHYDPSNALIMSQKAYDLINLSAGYRGADDRWSARIVAKNVTDKQYLITVAANGLVPAGLAGAPRTVALQLTWNW</sequence>
<reference evidence="17" key="1">
    <citation type="submission" date="2017-02" db="EMBL/GenBank/DDBJ databases">
        <authorList>
            <person name="Varghese N."/>
            <person name="Submissions S."/>
        </authorList>
    </citation>
    <scope>NUCLEOTIDE SEQUENCE [LARGE SCALE GENOMIC DNA]</scope>
    <source>
        <strain evidence="17">UM2</strain>
    </source>
</reference>
<evidence type="ECO:0000256" key="13">
    <source>
        <dbReference type="SAM" id="SignalP"/>
    </source>
</evidence>
<keyword evidence="13" id="KW-0732">Signal</keyword>
<comment type="similarity">
    <text evidence="11 12">Belongs to the TonB-dependent receptor family.</text>
</comment>
<evidence type="ECO:0000256" key="4">
    <source>
        <dbReference type="ARBA" id="ARBA00022496"/>
    </source>
</evidence>
<feature type="domain" description="TonB-dependent receptor plug" evidence="15">
    <location>
        <begin position="54"/>
        <end position="160"/>
    </location>
</feature>
<keyword evidence="5 11" id="KW-0812">Transmembrane</keyword>
<keyword evidence="4" id="KW-0410">Iron transport</keyword>
<evidence type="ECO:0000256" key="10">
    <source>
        <dbReference type="ARBA" id="ARBA00023237"/>
    </source>
</evidence>
<evidence type="ECO:0000256" key="6">
    <source>
        <dbReference type="ARBA" id="ARBA00023004"/>
    </source>
</evidence>
<proteinExistence type="inferred from homology"/>
<dbReference type="Proteomes" id="UP000189818">
    <property type="component" value="Unassembled WGS sequence"/>
</dbReference>
<keyword evidence="2 11" id="KW-0813">Transport</keyword>
<evidence type="ECO:0000313" key="17">
    <source>
        <dbReference type="Proteomes" id="UP000189818"/>
    </source>
</evidence>
<evidence type="ECO:0000256" key="3">
    <source>
        <dbReference type="ARBA" id="ARBA00022452"/>
    </source>
</evidence>
<keyword evidence="7" id="KW-0406">Ion transport</keyword>
<dbReference type="OrthoDB" id="9760333at2"/>
<evidence type="ECO:0000256" key="8">
    <source>
        <dbReference type="ARBA" id="ARBA00023077"/>
    </source>
</evidence>
<dbReference type="PROSITE" id="PS52016">
    <property type="entry name" value="TONB_DEPENDENT_REC_3"/>
    <property type="match status" value="1"/>
</dbReference>
<evidence type="ECO:0000256" key="5">
    <source>
        <dbReference type="ARBA" id="ARBA00022692"/>
    </source>
</evidence>
<keyword evidence="6" id="KW-0408">Iron</keyword>
<evidence type="ECO:0000256" key="11">
    <source>
        <dbReference type="PROSITE-ProRule" id="PRU01360"/>
    </source>
</evidence>
<comment type="subcellular location">
    <subcellularLocation>
        <location evidence="1 11">Cell outer membrane</location>
        <topology evidence="1 11">Multi-pass membrane protein</topology>
    </subcellularLocation>
</comment>
<evidence type="ECO:0000256" key="1">
    <source>
        <dbReference type="ARBA" id="ARBA00004571"/>
    </source>
</evidence>